<evidence type="ECO:0000313" key="3">
    <source>
        <dbReference type="EMBL" id="MPD01890.1"/>
    </source>
</evidence>
<keyword evidence="2" id="KW-0812">Transmembrane</keyword>
<keyword evidence="4" id="KW-1185">Reference proteome</keyword>
<organism evidence="3 4">
    <name type="scientific">Portunus trituberculatus</name>
    <name type="common">Swimming crab</name>
    <name type="synonym">Neptunus trituberculatus</name>
    <dbReference type="NCBI Taxonomy" id="210409"/>
    <lineage>
        <taxon>Eukaryota</taxon>
        <taxon>Metazoa</taxon>
        <taxon>Ecdysozoa</taxon>
        <taxon>Arthropoda</taxon>
        <taxon>Crustacea</taxon>
        <taxon>Multicrustacea</taxon>
        <taxon>Malacostraca</taxon>
        <taxon>Eumalacostraca</taxon>
        <taxon>Eucarida</taxon>
        <taxon>Decapoda</taxon>
        <taxon>Pleocyemata</taxon>
        <taxon>Brachyura</taxon>
        <taxon>Eubrachyura</taxon>
        <taxon>Portunoidea</taxon>
        <taxon>Portunidae</taxon>
        <taxon>Portuninae</taxon>
        <taxon>Portunus</taxon>
    </lineage>
</organism>
<reference evidence="3 4" key="1">
    <citation type="submission" date="2019-05" db="EMBL/GenBank/DDBJ databases">
        <title>Another draft genome of Portunus trituberculatus and its Hox gene families provides insights of decapod evolution.</title>
        <authorList>
            <person name="Jeong J.-H."/>
            <person name="Song I."/>
            <person name="Kim S."/>
            <person name="Choi T."/>
            <person name="Kim D."/>
            <person name="Ryu S."/>
            <person name="Kim W."/>
        </authorList>
    </citation>
    <scope>NUCLEOTIDE SEQUENCE [LARGE SCALE GENOMIC DNA]</scope>
    <source>
        <tissue evidence="3">Muscle</tissue>
    </source>
</reference>
<proteinExistence type="predicted"/>
<protein>
    <submittedName>
        <fullName evidence="3">Uncharacterized protein</fullName>
    </submittedName>
</protein>
<dbReference type="Proteomes" id="UP000324222">
    <property type="component" value="Unassembled WGS sequence"/>
</dbReference>
<accession>A0A5B7K4G4</accession>
<evidence type="ECO:0000256" key="2">
    <source>
        <dbReference type="SAM" id="Phobius"/>
    </source>
</evidence>
<sequence length="84" mass="9488">MKPARGKPRQVRSCWGREEAGGTSEGGRTEKGGLEAVQRNGALCWFVAEVERRKRNRTMLLVVVVVMAVEFEVLMVLLVLEFRL</sequence>
<evidence type="ECO:0000256" key="1">
    <source>
        <dbReference type="SAM" id="MobiDB-lite"/>
    </source>
</evidence>
<evidence type="ECO:0000313" key="4">
    <source>
        <dbReference type="Proteomes" id="UP000324222"/>
    </source>
</evidence>
<keyword evidence="2" id="KW-1133">Transmembrane helix</keyword>
<feature type="compositionally biased region" description="Basic residues" evidence="1">
    <location>
        <begin position="1"/>
        <end position="10"/>
    </location>
</feature>
<dbReference type="AlphaFoldDB" id="A0A5B7K4G4"/>
<feature type="region of interest" description="Disordered" evidence="1">
    <location>
        <begin position="1"/>
        <end position="32"/>
    </location>
</feature>
<feature type="transmembrane region" description="Helical" evidence="2">
    <location>
        <begin position="59"/>
        <end position="80"/>
    </location>
</feature>
<dbReference type="EMBL" id="VSRR010128993">
    <property type="protein sequence ID" value="MPD01890.1"/>
    <property type="molecule type" value="Genomic_DNA"/>
</dbReference>
<comment type="caution">
    <text evidence="3">The sequence shown here is derived from an EMBL/GenBank/DDBJ whole genome shotgun (WGS) entry which is preliminary data.</text>
</comment>
<gene>
    <name evidence="3" type="ORF">E2C01_097438</name>
</gene>
<name>A0A5B7K4G4_PORTR</name>
<keyword evidence="2" id="KW-0472">Membrane</keyword>